<evidence type="ECO:0000256" key="5">
    <source>
        <dbReference type="ARBA" id="ARBA00022824"/>
    </source>
</evidence>
<dbReference type="PANTHER" id="PTHR20994:SF0">
    <property type="entry name" value="ER MEMBRANE PROTEIN COMPLEX SUBUNIT 6"/>
    <property type="match status" value="1"/>
</dbReference>
<protein>
    <recommendedName>
        <fullName evidence="3">ER membrane protein complex subunit 6</fullName>
    </recommendedName>
</protein>
<evidence type="ECO:0000256" key="1">
    <source>
        <dbReference type="ARBA" id="ARBA00004477"/>
    </source>
</evidence>
<evidence type="ECO:0000256" key="3">
    <source>
        <dbReference type="ARBA" id="ARBA00020827"/>
    </source>
</evidence>
<feature type="region of interest" description="Disordered" evidence="8">
    <location>
        <begin position="150"/>
        <end position="178"/>
    </location>
</feature>
<comment type="subcellular location">
    <subcellularLocation>
        <location evidence="1">Endoplasmic reticulum membrane</location>
        <topology evidence="1">Multi-pass membrane protein</topology>
    </subcellularLocation>
</comment>
<dbReference type="InterPro" id="IPR029008">
    <property type="entry name" value="EMC6-like"/>
</dbReference>
<evidence type="ECO:0000256" key="9">
    <source>
        <dbReference type="SAM" id="Phobius"/>
    </source>
</evidence>
<keyword evidence="7 9" id="KW-0472">Membrane</keyword>
<proteinExistence type="inferred from homology"/>
<keyword evidence="6 9" id="KW-1133">Transmembrane helix</keyword>
<sequence>MPPTRQELSLLIHPLVPESVQHNRRVLSQLRSLTAFILGISAGILGLQSTAGFAFYFAGTLLVSGLVQFLLLGPSSSSSTGGAGAYYPGASGGEIEGIDDFGKIRLVVVVRGKGNLFRGKQATPNKARGNPPKLSETEVDSIIEWITSSKPLEKPPLSDEHKHASIQESGSPEKQVKS</sequence>
<dbReference type="GO" id="GO:0034975">
    <property type="term" value="P:protein folding in endoplasmic reticulum"/>
    <property type="evidence" value="ECO:0007669"/>
    <property type="project" value="TreeGrafter"/>
</dbReference>
<dbReference type="EMBL" id="JPOX01000038">
    <property type="protein sequence ID" value="KFX43025.1"/>
    <property type="molecule type" value="Genomic_DNA"/>
</dbReference>
<feature type="transmembrane region" description="Helical" evidence="9">
    <location>
        <begin position="30"/>
        <end position="47"/>
    </location>
</feature>
<dbReference type="HOGENOM" id="CLU_110781_0_0_1"/>
<evidence type="ECO:0000256" key="8">
    <source>
        <dbReference type="SAM" id="MobiDB-lite"/>
    </source>
</evidence>
<feature type="compositionally biased region" description="Polar residues" evidence="8">
    <location>
        <begin position="166"/>
        <end position="178"/>
    </location>
</feature>
<accession>A0A093USZ9</accession>
<keyword evidence="4 9" id="KW-0812">Transmembrane</keyword>
<name>A0A093USZ9_TALMA</name>
<dbReference type="InterPro" id="IPR008504">
    <property type="entry name" value="Emc6"/>
</dbReference>
<dbReference type="PANTHER" id="PTHR20994">
    <property type="entry name" value="ER MEMBRANE PROTEIN COMPLEX SUBUNIT 6"/>
    <property type="match status" value="1"/>
</dbReference>
<gene>
    <name evidence="10" type="ORF">GQ26_0380080</name>
</gene>
<reference evidence="10" key="1">
    <citation type="journal article" date="2014" name="PLoS Genet.">
        <title>Signature Gene Expression Reveals Novel Clues to the Molecular Mechanisms of Dimorphic Transition in Penicillium marneffei.</title>
        <authorList>
            <person name="Yang E."/>
            <person name="Wang G."/>
            <person name="Cai J."/>
            <person name="Woo P.C."/>
            <person name="Lau S.K."/>
            <person name="Yuen K.-Y."/>
            <person name="Chow W.-N."/>
            <person name="Lin X."/>
        </authorList>
    </citation>
    <scope>NUCLEOTIDE SEQUENCE [LARGE SCALE GENOMIC DNA]</scope>
    <source>
        <strain evidence="10">PM1</strain>
    </source>
</reference>
<feature type="compositionally biased region" description="Basic and acidic residues" evidence="8">
    <location>
        <begin position="151"/>
        <end position="165"/>
    </location>
</feature>
<comment type="caution">
    <text evidence="10">The sequence shown here is derived from an EMBL/GenBank/DDBJ whole genome shotgun (WGS) entry which is preliminary data.</text>
</comment>
<keyword evidence="5" id="KW-0256">Endoplasmic reticulum</keyword>
<dbReference type="GO" id="GO:0000045">
    <property type="term" value="P:autophagosome assembly"/>
    <property type="evidence" value="ECO:0007669"/>
    <property type="project" value="TreeGrafter"/>
</dbReference>
<comment type="similarity">
    <text evidence="2">Belongs to the EMC6 family.</text>
</comment>
<evidence type="ECO:0000256" key="7">
    <source>
        <dbReference type="ARBA" id="ARBA00023136"/>
    </source>
</evidence>
<dbReference type="eggNOG" id="ENOG502SBMH">
    <property type="taxonomic scope" value="Eukaryota"/>
</dbReference>
<dbReference type="Pfam" id="PF07019">
    <property type="entry name" value="EMC6"/>
    <property type="match status" value="1"/>
</dbReference>
<evidence type="ECO:0000313" key="10">
    <source>
        <dbReference type="EMBL" id="KFX43025.1"/>
    </source>
</evidence>
<dbReference type="GO" id="GO:0072546">
    <property type="term" value="C:EMC complex"/>
    <property type="evidence" value="ECO:0007669"/>
    <property type="project" value="InterPro"/>
</dbReference>
<dbReference type="AlphaFoldDB" id="A0A093USZ9"/>
<evidence type="ECO:0000256" key="4">
    <source>
        <dbReference type="ARBA" id="ARBA00022692"/>
    </source>
</evidence>
<evidence type="ECO:0000256" key="6">
    <source>
        <dbReference type="ARBA" id="ARBA00022989"/>
    </source>
</evidence>
<evidence type="ECO:0000256" key="2">
    <source>
        <dbReference type="ARBA" id="ARBA00009436"/>
    </source>
</evidence>
<organism evidence="10">
    <name type="scientific">Talaromyces marneffei PM1</name>
    <dbReference type="NCBI Taxonomy" id="1077442"/>
    <lineage>
        <taxon>Eukaryota</taxon>
        <taxon>Fungi</taxon>
        <taxon>Dikarya</taxon>
        <taxon>Ascomycota</taxon>
        <taxon>Pezizomycotina</taxon>
        <taxon>Eurotiomycetes</taxon>
        <taxon>Eurotiomycetidae</taxon>
        <taxon>Eurotiales</taxon>
        <taxon>Trichocomaceae</taxon>
        <taxon>Talaromyces</taxon>
        <taxon>Talaromyces sect. Talaromyces</taxon>
    </lineage>
</organism>